<feature type="compositionally biased region" description="Basic and acidic residues" evidence="6">
    <location>
        <begin position="977"/>
        <end position="989"/>
    </location>
</feature>
<feature type="region of interest" description="Disordered" evidence="6">
    <location>
        <begin position="177"/>
        <end position="310"/>
    </location>
</feature>
<dbReference type="InParanoid" id="A0A2R6QNC1"/>
<dbReference type="AlphaFoldDB" id="A0A2R6QNC1"/>
<proteinExistence type="predicted"/>
<gene>
    <name evidence="8" type="ORF">CEY00_Acc15701</name>
</gene>
<feature type="compositionally biased region" description="Polar residues" evidence="6">
    <location>
        <begin position="233"/>
        <end position="246"/>
    </location>
</feature>
<protein>
    <submittedName>
        <fullName evidence="8">Methyl-CpG-binding domain-containing protein</fullName>
    </submittedName>
</protein>
<feature type="compositionally biased region" description="Acidic residues" evidence="6">
    <location>
        <begin position="819"/>
        <end position="831"/>
    </location>
</feature>
<reference evidence="8 9" key="1">
    <citation type="submission" date="2017-07" db="EMBL/GenBank/DDBJ databases">
        <title>An improved, manually edited Actinidia chinensis var. chinensis (kiwifruit) genome highlights the challenges associated with draft genomes and gene prediction in plants.</title>
        <authorList>
            <person name="Pilkington S."/>
            <person name="Crowhurst R."/>
            <person name="Hilario E."/>
            <person name="Nardozza S."/>
            <person name="Fraser L."/>
            <person name="Peng Y."/>
            <person name="Gunaseelan K."/>
            <person name="Simpson R."/>
            <person name="Tahir J."/>
            <person name="Deroles S."/>
            <person name="Templeton K."/>
            <person name="Luo Z."/>
            <person name="Davy M."/>
            <person name="Cheng C."/>
            <person name="Mcneilage M."/>
            <person name="Scaglione D."/>
            <person name="Liu Y."/>
            <person name="Zhang Q."/>
            <person name="Datson P."/>
            <person name="De Silva N."/>
            <person name="Gardiner S."/>
            <person name="Bassett H."/>
            <person name="Chagne D."/>
            <person name="Mccallum J."/>
            <person name="Dzierzon H."/>
            <person name="Deng C."/>
            <person name="Wang Y.-Y."/>
            <person name="Barron N."/>
            <person name="Manako K."/>
            <person name="Bowen J."/>
            <person name="Foster T."/>
            <person name="Erridge Z."/>
            <person name="Tiffin H."/>
            <person name="Waite C."/>
            <person name="Davies K."/>
            <person name="Grierson E."/>
            <person name="Laing W."/>
            <person name="Kirk R."/>
            <person name="Chen X."/>
            <person name="Wood M."/>
            <person name="Montefiori M."/>
            <person name="Brummell D."/>
            <person name="Schwinn K."/>
            <person name="Catanach A."/>
            <person name="Fullerton C."/>
            <person name="Li D."/>
            <person name="Meiyalaghan S."/>
            <person name="Nieuwenhuizen N."/>
            <person name="Read N."/>
            <person name="Prakash R."/>
            <person name="Hunter D."/>
            <person name="Zhang H."/>
            <person name="Mckenzie M."/>
            <person name="Knabel M."/>
            <person name="Harris A."/>
            <person name="Allan A."/>
            <person name="Chen A."/>
            <person name="Janssen B."/>
            <person name="Plunkett B."/>
            <person name="Dwamena C."/>
            <person name="Voogd C."/>
            <person name="Leif D."/>
            <person name="Lafferty D."/>
            <person name="Souleyre E."/>
            <person name="Varkonyi-Gasic E."/>
            <person name="Gambi F."/>
            <person name="Hanley J."/>
            <person name="Yao J.-L."/>
            <person name="Cheung J."/>
            <person name="David K."/>
            <person name="Warren B."/>
            <person name="Marsh K."/>
            <person name="Snowden K."/>
            <person name="Lin-Wang K."/>
            <person name="Brian L."/>
            <person name="Martinez-Sanchez M."/>
            <person name="Wang M."/>
            <person name="Ileperuma N."/>
            <person name="Macnee N."/>
            <person name="Campin R."/>
            <person name="Mcatee P."/>
            <person name="Drummond R."/>
            <person name="Espley R."/>
            <person name="Ireland H."/>
            <person name="Wu R."/>
            <person name="Atkinson R."/>
            <person name="Karunairetnam S."/>
            <person name="Bulley S."/>
            <person name="Chunkath S."/>
            <person name="Hanley Z."/>
            <person name="Storey R."/>
            <person name="Thrimawithana A."/>
            <person name="Thomson S."/>
            <person name="David C."/>
            <person name="Testolin R."/>
        </authorList>
    </citation>
    <scope>NUCLEOTIDE SEQUENCE [LARGE SCALE GENOMIC DNA]</scope>
    <source>
        <strain evidence="9">cv. Red5</strain>
        <tissue evidence="8">Young leaf</tissue>
    </source>
</reference>
<feature type="region of interest" description="Disordered" evidence="6">
    <location>
        <begin position="1108"/>
        <end position="1129"/>
    </location>
</feature>
<evidence type="ECO:0000256" key="1">
    <source>
        <dbReference type="ARBA" id="ARBA00004123"/>
    </source>
</evidence>
<evidence type="ECO:0000313" key="8">
    <source>
        <dbReference type="EMBL" id="PSS11426.1"/>
    </source>
</evidence>
<dbReference type="PROSITE" id="PS50982">
    <property type="entry name" value="MBD"/>
    <property type="match status" value="5"/>
</dbReference>
<evidence type="ECO:0000256" key="3">
    <source>
        <dbReference type="ARBA" id="ARBA00023125"/>
    </source>
</evidence>
<evidence type="ECO:0000313" key="9">
    <source>
        <dbReference type="Proteomes" id="UP000241394"/>
    </source>
</evidence>
<feature type="compositionally biased region" description="Basic and acidic residues" evidence="6">
    <location>
        <begin position="530"/>
        <end position="540"/>
    </location>
</feature>
<dbReference type="Gene3D" id="3.30.890.10">
    <property type="entry name" value="Methyl-cpg-binding Protein 2, Chain A"/>
    <property type="match status" value="5"/>
</dbReference>
<feature type="compositionally biased region" description="Polar residues" evidence="6">
    <location>
        <begin position="254"/>
        <end position="269"/>
    </location>
</feature>
<feature type="region of interest" description="Disordered" evidence="6">
    <location>
        <begin position="398"/>
        <end position="425"/>
    </location>
</feature>
<evidence type="ECO:0000256" key="2">
    <source>
        <dbReference type="ARBA" id="ARBA00023015"/>
    </source>
</evidence>
<keyword evidence="9" id="KW-1185">Reference proteome</keyword>
<feature type="region of interest" description="Disordered" evidence="6">
    <location>
        <begin position="79"/>
        <end position="102"/>
    </location>
</feature>
<keyword evidence="3" id="KW-0238">DNA-binding</keyword>
<feature type="domain" description="MBD" evidence="7">
    <location>
        <begin position="315"/>
        <end position="392"/>
    </location>
</feature>
<dbReference type="InterPro" id="IPR038945">
    <property type="entry name" value="MBD13-like"/>
</dbReference>
<feature type="region of interest" description="Disordered" evidence="6">
    <location>
        <begin position="801"/>
        <end position="916"/>
    </location>
</feature>
<feature type="compositionally biased region" description="Basic and acidic residues" evidence="6">
    <location>
        <begin position="1117"/>
        <end position="1129"/>
    </location>
</feature>
<dbReference type="OMA" id="APQHCES"/>
<sequence length="1129" mass="124267">MVAGKSPDWLPAGWTEHVKVNNGRKAKCYIDPLTGRKFYSKPQVSEYLRTVKDNSSTPQKKKIGLVSVSNPNMGEIIGGETSLKQEGSPNRKTPKHMSCASKRKQMGFSKQSLVKVAIETVTPDGLPPGWIKETYYTDPASGYVFCSQQDALCYLETGDFSKCTIKPRKRNGLGFLNEESSVTPNVGELTEGETSHKQDVKTLRLTRHASKQKQIGCSKQSVEKPNVGELTRGETSLNQDGPQNFRTPVRTRYASKQNQIGSSKQSVEQPNMDGSIGGETSLKLDQPENGKSLKPTSCASKRKQTGSSKEPIEEMVVVRVTPDGLPPGWIKEIKIQKKANGTRKDSYYTDPVSGYVFLSQKDALRFVETGDVNICSVKPKKRDELHFLNASPNLGELTGGETSLKQEGSQNVKTPKRKSCVSKHKQMGSAKESIGKVAIERATPDGLPPGWIKEIKIQKKANGTRKYAYYIDPVSGYVFWSQKDAFRYLETGDVSSCTIKPKKRDGLVLNEGTSLSPNMGELTGGITSPKQEESQNEKQGESQNVITQKPSKRKQMGFTKQSADKVVIERVTPDGLPPGWIKEIKIQKKANGTRKDTYYTDPVSGYVFFSQKDALRYSETGDLCKCSMKPKKRDELIFLNEVASPNMGELTEEKTSLELEGSQNVITPKNTSSASNSKEKPLGITKQSVEKVVIERVTPVGLPPGWIKEIRIQMKENGTRKDPYYTDPVSGYVFGSQKDALRYLETGDIRSCSIKPRKREEFRFLNEQSSLPAGAIAQKLGDETTSEPLTGTQNNVASILGTAEAVGPQKRRWTTVSADENEESADTEESYDPSYTPRSSTKISKRKRGKRESAENGTASSPSTPILLEKSPAENGKGKKSNRKTQSDPSKSNNEKALDLPTRTSKRFLESEMVADSGLSELAGARKTGEGEFYPSVGPLLNVARSIPQPFQTASEAEMADNALIGTEARSNVQHHSVPEHQPVRRETEKNDEETQDQKNPFGDSWSDPCLEFAFKALSGEIPVEDNLPIPIRNNSQQQTDSSCAQTGSCLSLLNFDIPNFFQSTNFQSNNLCDLNAAPANPLSDSAPQLPMDPAFIPPGFVGLPSYCAGAPQQPKLETDKEHRPKADS</sequence>
<dbReference type="STRING" id="1590841.A0A2R6QNC1"/>
<keyword evidence="5" id="KW-0539">Nucleus</keyword>
<feature type="compositionally biased region" description="Polar residues" evidence="6">
    <location>
        <begin position="855"/>
        <end position="864"/>
    </location>
</feature>
<dbReference type="SUPFAM" id="SSF54171">
    <property type="entry name" value="DNA-binding domain"/>
    <property type="match status" value="5"/>
</dbReference>
<feature type="compositionally biased region" description="Basic residues" evidence="6">
    <location>
        <begin position="414"/>
        <end position="425"/>
    </location>
</feature>
<evidence type="ECO:0000256" key="4">
    <source>
        <dbReference type="ARBA" id="ARBA00023163"/>
    </source>
</evidence>
<comment type="caution">
    <text evidence="8">The sequence shown here is derived from an EMBL/GenBank/DDBJ whole genome shotgun (WGS) entry which is preliminary data.</text>
</comment>
<feature type="domain" description="MBD" evidence="7">
    <location>
        <begin position="1"/>
        <end position="73"/>
    </location>
</feature>
<dbReference type="PANTHER" id="PTHR34067">
    <property type="entry name" value="OS04G0193200 PROTEIN"/>
    <property type="match status" value="1"/>
</dbReference>
<dbReference type="Pfam" id="PF01429">
    <property type="entry name" value="MBD"/>
    <property type="match status" value="1"/>
</dbReference>
<feature type="region of interest" description="Disordered" evidence="6">
    <location>
        <begin position="969"/>
        <end position="1007"/>
    </location>
</feature>
<evidence type="ECO:0000259" key="7">
    <source>
        <dbReference type="PROSITE" id="PS50982"/>
    </source>
</evidence>
<evidence type="ECO:0000256" key="5">
    <source>
        <dbReference type="ARBA" id="ARBA00023242"/>
    </source>
</evidence>
<dbReference type="EMBL" id="NKQK01000014">
    <property type="protein sequence ID" value="PSS11426.1"/>
    <property type="molecule type" value="Genomic_DNA"/>
</dbReference>
<dbReference type="GO" id="GO:0003677">
    <property type="term" value="F:DNA binding"/>
    <property type="evidence" value="ECO:0007669"/>
    <property type="project" value="UniProtKB-KW"/>
</dbReference>
<accession>A0A2R6QNC1</accession>
<keyword evidence="4" id="KW-0804">Transcription</keyword>
<reference evidence="9" key="2">
    <citation type="journal article" date="2018" name="BMC Genomics">
        <title>A manually annotated Actinidia chinensis var. chinensis (kiwifruit) genome highlights the challenges associated with draft genomes and gene prediction in plants.</title>
        <authorList>
            <person name="Pilkington S.M."/>
            <person name="Crowhurst R."/>
            <person name="Hilario E."/>
            <person name="Nardozza S."/>
            <person name="Fraser L."/>
            <person name="Peng Y."/>
            <person name="Gunaseelan K."/>
            <person name="Simpson R."/>
            <person name="Tahir J."/>
            <person name="Deroles S.C."/>
            <person name="Templeton K."/>
            <person name="Luo Z."/>
            <person name="Davy M."/>
            <person name="Cheng C."/>
            <person name="McNeilage M."/>
            <person name="Scaglione D."/>
            <person name="Liu Y."/>
            <person name="Zhang Q."/>
            <person name="Datson P."/>
            <person name="De Silva N."/>
            <person name="Gardiner S.E."/>
            <person name="Bassett H."/>
            <person name="Chagne D."/>
            <person name="McCallum J."/>
            <person name="Dzierzon H."/>
            <person name="Deng C."/>
            <person name="Wang Y.Y."/>
            <person name="Barron L."/>
            <person name="Manako K."/>
            <person name="Bowen J."/>
            <person name="Foster T.M."/>
            <person name="Erridge Z.A."/>
            <person name="Tiffin H."/>
            <person name="Waite C.N."/>
            <person name="Davies K.M."/>
            <person name="Grierson E.P."/>
            <person name="Laing W.A."/>
            <person name="Kirk R."/>
            <person name="Chen X."/>
            <person name="Wood M."/>
            <person name="Montefiori M."/>
            <person name="Brummell D.A."/>
            <person name="Schwinn K.E."/>
            <person name="Catanach A."/>
            <person name="Fullerton C."/>
            <person name="Li D."/>
            <person name="Meiyalaghan S."/>
            <person name="Nieuwenhuizen N."/>
            <person name="Read N."/>
            <person name="Prakash R."/>
            <person name="Hunter D."/>
            <person name="Zhang H."/>
            <person name="McKenzie M."/>
            <person name="Knabel M."/>
            <person name="Harris A."/>
            <person name="Allan A.C."/>
            <person name="Gleave A."/>
            <person name="Chen A."/>
            <person name="Janssen B.J."/>
            <person name="Plunkett B."/>
            <person name="Ampomah-Dwamena C."/>
            <person name="Voogd C."/>
            <person name="Leif D."/>
            <person name="Lafferty D."/>
            <person name="Souleyre E.J.F."/>
            <person name="Varkonyi-Gasic E."/>
            <person name="Gambi F."/>
            <person name="Hanley J."/>
            <person name="Yao J.L."/>
            <person name="Cheung J."/>
            <person name="David K.M."/>
            <person name="Warren B."/>
            <person name="Marsh K."/>
            <person name="Snowden K.C."/>
            <person name="Lin-Wang K."/>
            <person name="Brian L."/>
            <person name="Martinez-Sanchez M."/>
            <person name="Wang M."/>
            <person name="Ileperuma N."/>
            <person name="Macnee N."/>
            <person name="Campin R."/>
            <person name="McAtee P."/>
            <person name="Drummond R.S.M."/>
            <person name="Espley R.V."/>
            <person name="Ireland H.S."/>
            <person name="Wu R."/>
            <person name="Atkinson R.G."/>
            <person name="Karunairetnam S."/>
            <person name="Bulley S."/>
            <person name="Chunkath S."/>
            <person name="Hanley Z."/>
            <person name="Storey R."/>
            <person name="Thrimawithana A.H."/>
            <person name="Thomson S."/>
            <person name="David C."/>
            <person name="Testolin R."/>
            <person name="Huang H."/>
            <person name="Hellens R.P."/>
            <person name="Schaffer R.J."/>
        </authorList>
    </citation>
    <scope>NUCLEOTIDE SEQUENCE [LARGE SCALE GENOMIC DNA]</scope>
    <source>
        <strain evidence="9">cv. Red5</strain>
    </source>
</reference>
<dbReference type="InterPro" id="IPR016177">
    <property type="entry name" value="DNA-bd_dom_sf"/>
</dbReference>
<dbReference type="GO" id="GO:0005634">
    <property type="term" value="C:nucleus"/>
    <property type="evidence" value="ECO:0007669"/>
    <property type="project" value="UniProtKB-SubCell"/>
</dbReference>
<feature type="compositionally biased region" description="Polar residues" evidence="6">
    <location>
        <begin position="400"/>
        <end position="413"/>
    </location>
</feature>
<feature type="compositionally biased region" description="Basic and acidic residues" evidence="6">
    <location>
        <begin position="193"/>
        <end position="202"/>
    </location>
</feature>
<dbReference type="Proteomes" id="UP000241394">
    <property type="component" value="Chromosome LG14"/>
</dbReference>
<feature type="domain" description="MBD" evidence="7">
    <location>
        <begin position="566"/>
        <end position="633"/>
    </location>
</feature>
<dbReference type="Gramene" id="PSS11426">
    <property type="protein sequence ID" value="PSS11426"/>
    <property type="gene ID" value="CEY00_Acc15701"/>
</dbReference>
<feature type="domain" description="MBD" evidence="7">
    <location>
        <begin position="437"/>
        <end position="504"/>
    </location>
</feature>
<dbReference type="PANTHER" id="PTHR34067:SF20">
    <property type="entry name" value="OS08G0206700 PROTEIN"/>
    <property type="match status" value="1"/>
</dbReference>
<comment type="subcellular location">
    <subcellularLocation>
        <location evidence="1">Nucleus</location>
    </subcellularLocation>
</comment>
<dbReference type="OrthoDB" id="10072024at2759"/>
<feature type="region of interest" description="Disordered" evidence="6">
    <location>
        <begin position="508"/>
        <end position="559"/>
    </location>
</feature>
<dbReference type="InterPro" id="IPR001739">
    <property type="entry name" value="Methyl_CpG_DNA-bd"/>
</dbReference>
<organism evidence="8 9">
    <name type="scientific">Actinidia chinensis var. chinensis</name>
    <name type="common">Chinese soft-hair kiwi</name>
    <dbReference type="NCBI Taxonomy" id="1590841"/>
    <lineage>
        <taxon>Eukaryota</taxon>
        <taxon>Viridiplantae</taxon>
        <taxon>Streptophyta</taxon>
        <taxon>Embryophyta</taxon>
        <taxon>Tracheophyta</taxon>
        <taxon>Spermatophyta</taxon>
        <taxon>Magnoliopsida</taxon>
        <taxon>eudicotyledons</taxon>
        <taxon>Gunneridae</taxon>
        <taxon>Pentapetalae</taxon>
        <taxon>asterids</taxon>
        <taxon>Ericales</taxon>
        <taxon>Actinidiaceae</taxon>
        <taxon>Actinidia</taxon>
    </lineage>
</organism>
<keyword evidence="2" id="KW-0805">Transcription regulation</keyword>
<evidence type="ECO:0000256" key="6">
    <source>
        <dbReference type="SAM" id="MobiDB-lite"/>
    </source>
</evidence>
<name>A0A2R6QNC1_ACTCC</name>
<feature type="compositionally biased region" description="Polar residues" evidence="6">
    <location>
        <begin position="82"/>
        <end position="91"/>
    </location>
</feature>
<feature type="domain" description="MBD" evidence="7">
    <location>
        <begin position="692"/>
        <end position="769"/>
    </location>
</feature>